<evidence type="ECO:0000313" key="8">
    <source>
        <dbReference type="Proteomes" id="UP000712157"/>
    </source>
</evidence>
<dbReference type="Proteomes" id="UP000712157">
    <property type="component" value="Unassembled WGS sequence"/>
</dbReference>
<dbReference type="InterPro" id="IPR036890">
    <property type="entry name" value="HATPase_C_sf"/>
</dbReference>
<dbReference type="SUPFAM" id="SSF47384">
    <property type="entry name" value="Homodimeric domain of signal transducing histidine kinase"/>
    <property type="match status" value="1"/>
</dbReference>
<evidence type="ECO:0000256" key="5">
    <source>
        <dbReference type="ARBA" id="ARBA00023012"/>
    </source>
</evidence>
<feature type="domain" description="Histidine kinase" evidence="6">
    <location>
        <begin position="37"/>
        <end position="241"/>
    </location>
</feature>
<comment type="caution">
    <text evidence="7">The sequence shown here is derived from an EMBL/GenBank/DDBJ whole genome shotgun (WGS) entry which is preliminary data.</text>
</comment>
<gene>
    <name evidence="7" type="ORF">KTH89_06295</name>
</gene>
<dbReference type="Gene3D" id="1.10.287.130">
    <property type="match status" value="1"/>
</dbReference>
<keyword evidence="4 7" id="KW-0418">Kinase</keyword>
<sequence length="241" mass="26978">MLSKQDNEKMLSLMEENPDAREIIQKLQECHKVTLSKVSHELRNSLTLINSSMQFIQSSHPEVKDFPHWYSTMEDIKNLIILLQDLSAIGNASKLRLNTVDPYASVKAILESARSLIENNHIQLEADCEENLPCFQGDETKLREAIFNLIINACDAVQENGYIHIRLYKEGSYIIFKITDNGCGIDEASQELIFEPFVTTKKAGTGIGLPLAAEIVRAHGGILTLESEVGKGSIFTVKIPY</sequence>
<comment type="catalytic activity">
    <reaction evidence="1">
        <text>ATP + protein L-histidine = ADP + protein N-phospho-L-histidine.</text>
        <dbReference type="EC" id="2.7.13.3"/>
    </reaction>
</comment>
<name>A0A949NDM6_9FIRM</name>
<protein>
    <recommendedName>
        <fullName evidence="2">histidine kinase</fullName>
        <ecNumber evidence="2">2.7.13.3</ecNumber>
    </recommendedName>
</protein>
<proteinExistence type="predicted"/>
<evidence type="ECO:0000256" key="3">
    <source>
        <dbReference type="ARBA" id="ARBA00022553"/>
    </source>
</evidence>
<evidence type="ECO:0000256" key="1">
    <source>
        <dbReference type="ARBA" id="ARBA00000085"/>
    </source>
</evidence>
<dbReference type="Gene3D" id="3.30.565.10">
    <property type="entry name" value="Histidine kinase-like ATPase, C-terminal domain"/>
    <property type="match status" value="1"/>
</dbReference>
<dbReference type="Pfam" id="PF02518">
    <property type="entry name" value="HATPase_c"/>
    <property type="match status" value="1"/>
</dbReference>
<evidence type="ECO:0000313" key="7">
    <source>
        <dbReference type="EMBL" id="MBU9736141.1"/>
    </source>
</evidence>
<dbReference type="InterPro" id="IPR005467">
    <property type="entry name" value="His_kinase_dom"/>
</dbReference>
<dbReference type="SUPFAM" id="SSF55874">
    <property type="entry name" value="ATPase domain of HSP90 chaperone/DNA topoisomerase II/histidine kinase"/>
    <property type="match status" value="1"/>
</dbReference>
<dbReference type="EMBL" id="JAHQCW010000007">
    <property type="protein sequence ID" value="MBU9736141.1"/>
    <property type="molecule type" value="Genomic_DNA"/>
</dbReference>
<keyword evidence="8" id="KW-1185">Reference proteome</keyword>
<dbReference type="PANTHER" id="PTHR43547">
    <property type="entry name" value="TWO-COMPONENT HISTIDINE KINASE"/>
    <property type="match status" value="1"/>
</dbReference>
<dbReference type="SMART" id="SM00387">
    <property type="entry name" value="HATPase_c"/>
    <property type="match status" value="1"/>
</dbReference>
<dbReference type="GO" id="GO:0000155">
    <property type="term" value="F:phosphorelay sensor kinase activity"/>
    <property type="evidence" value="ECO:0007669"/>
    <property type="project" value="InterPro"/>
</dbReference>
<dbReference type="PANTHER" id="PTHR43547:SF2">
    <property type="entry name" value="HYBRID SIGNAL TRANSDUCTION HISTIDINE KINASE C"/>
    <property type="match status" value="1"/>
</dbReference>
<accession>A0A949NDM6</accession>
<dbReference type="AlphaFoldDB" id="A0A949NDM6"/>
<dbReference type="InterPro" id="IPR036097">
    <property type="entry name" value="HisK_dim/P_sf"/>
</dbReference>
<keyword evidence="4 7" id="KW-0808">Transferase</keyword>
<dbReference type="PRINTS" id="PR00344">
    <property type="entry name" value="BCTRLSENSOR"/>
</dbReference>
<dbReference type="InterPro" id="IPR003594">
    <property type="entry name" value="HATPase_dom"/>
</dbReference>
<organism evidence="7 8">
    <name type="scientific">Diplocloster agilis</name>
    <dbReference type="NCBI Taxonomy" id="2850323"/>
    <lineage>
        <taxon>Bacteria</taxon>
        <taxon>Bacillati</taxon>
        <taxon>Bacillota</taxon>
        <taxon>Clostridia</taxon>
        <taxon>Lachnospirales</taxon>
        <taxon>Lachnospiraceae</taxon>
        <taxon>Diplocloster</taxon>
    </lineage>
</organism>
<evidence type="ECO:0000256" key="2">
    <source>
        <dbReference type="ARBA" id="ARBA00012438"/>
    </source>
</evidence>
<dbReference type="InterPro" id="IPR004358">
    <property type="entry name" value="Sig_transdc_His_kin-like_C"/>
</dbReference>
<reference evidence="7" key="1">
    <citation type="submission" date="2021-06" db="EMBL/GenBank/DDBJ databases">
        <title>Description of novel taxa of the family Lachnospiraceae.</title>
        <authorList>
            <person name="Chaplin A.V."/>
            <person name="Sokolova S.R."/>
            <person name="Pikina A.P."/>
            <person name="Korzhanova M."/>
            <person name="Belova V."/>
            <person name="Korostin D."/>
            <person name="Efimov B.A."/>
        </authorList>
    </citation>
    <scope>NUCLEOTIDE SEQUENCE</scope>
    <source>
        <strain evidence="7">ASD5720</strain>
    </source>
</reference>
<dbReference type="PROSITE" id="PS50109">
    <property type="entry name" value="HIS_KIN"/>
    <property type="match status" value="1"/>
</dbReference>
<dbReference type="CDD" id="cd00075">
    <property type="entry name" value="HATPase"/>
    <property type="match status" value="1"/>
</dbReference>
<keyword evidence="3" id="KW-0597">Phosphoprotein</keyword>
<keyword evidence="5" id="KW-0902">Two-component regulatory system</keyword>
<evidence type="ECO:0000259" key="6">
    <source>
        <dbReference type="PROSITE" id="PS50109"/>
    </source>
</evidence>
<dbReference type="RefSeq" id="WP_238721070.1">
    <property type="nucleotide sequence ID" value="NZ_JAHQCW010000007.1"/>
</dbReference>
<dbReference type="EC" id="2.7.13.3" evidence="2"/>
<evidence type="ECO:0000256" key="4">
    <source>
        <dbReference type="ARBA" id="ARBA00022777"/>
    </source>
</evidence>